<feature type="transmembrane region" description="Helical" evidence="2">
    <location>
        <begin position="137"/>
        <end position="155"/>
    </location>
</feature>
<organism evidence="5 6">
    <name type="scientific">Cryobacterium algoricola</name>
    <dbReference type="NCBI Taxonomy" id="1259183"/>
    <lineage>
        <taxon>Bacteria</taxon>
        <taxon>Bacillati</taxon>
        <taxon>Actinomycetota</taxon>
        <taxon>Actinomycetes</taxon>
        <taxon>Micrococcales</taxon>
        <taxon>Microbacteriaceae</taxon>
        <taxon>Cryobacterium</taxon>
    </lineage>
</organism>
<dbReference type="PANTHER" id="PTHR33121:SF71">
    <property type="entry name" value="OXYGEN SENSOR PROTEIN DOSP"/>
    <property type="match status" value="1"/>
</dbReference>
<feature type="domain" description="GGDEF" evidence="4">
    <location>
        <begin position="218"/>
        <end position="337"/>
    </location>
</feature>
<dbReference type="SUPFAM" id="SSF141868">
    <property type="entry name" value="EAL domain-like"/>
    <property type="match status" value="1"/>
</dbReference>
<dbReference type="InterPro" id="IPR001633">
    <property type="entry name" value="EAL_dom"/>
</dbReference>
<comment type="caution">
    <text evidence="5">The sequence shown here is derived from an EMBL/GenBank/DDBJ whole genome shotgun (WGS) entry which is preliminary data.</text>
</comment>
<reference evidence="5 6" key="1">
    <citation type="submission" date="2019-03" db="EMBL/GenBank/DDBJ databases">
        <title>Genomics of glacier-inhabiting Cryobacterium strains.</title>
        <authorList>
            <person name="Liu Q."/>
            <person name="Xin Y.-H."/>
        </authorList>
    </citation>
    <scope>NUCLEOTIDE SEQUENCE [LARGE SCALE GENOMIC DNA]</scope>
    <source>
        <strain evidence="5 6">MDB2-B</strain>
    </source>
</reference>
<dbReference type="InterPro" id="IPR050706">
    <property type="entry name" value="Cyclic-di-GMP_PDE-like"/>
</dbReference>
<feature type="domain" description="EAL" evidence="3">
    <location>
        <begin position="338"/>
        <end position="492"/>
    </location>
</feature>
<accession>A0ABY2IDA1</accession>
<dbReference type="Gene3D" id="3.20.20.450">
    <property type="entry name" value="EAL domain"/>
    <property type="match status" value="1"/>
</dbReference>
<keyword evidence="6" id="KW-1185">Reference proteome</keyword>
<dbReference type="EMBL" id="SOFG01000011">
    <property type="protein sequence ID" value="TFB87349.1"/>
    <property type="molecule type" value="Genomic_DNA"/>
</dbReference>
<feature type="region of interest" description="Disordered" evidence="1">
    <location>
        <begin position="434"/>
        <end position="464"/>
    </location>
</feature>
<dbReference type="Pfam" id="PF00990">
    <property type="entry name" value="GGDEF"/>
    <property type="match status" value="1"/>
</dbReference>
<dbReference type="InterPro" id="IPR035919">
    <property type="entry name" value="EAL_sf"/>
</dbReference>
<dbReference type="SMART" id="SM00052">
    <property type="entry name" value="EAL"/>
    <property type="match status" value="1"/>
</dbReference>
<dbReference type="InterPro" id="IPR029787">
    <property type="entry name" value="Nucleotide_cyclase"/>
</dbReference>
<feature type="transmembrane region" description="Helical" evidence="2">
    <location>
        <begin position="111"/>
        <end position="130"/>
    </location>
</feature>
<dbReference type="PROSITE" id="PS50883">
    <property type="entry name" value="EAL"/>
    <property type="match status" value="1"/>
</dbReference>
<sequence>MTTTRRPRPRRGRNLGFRPDLFDTSRSVALLLGGIALLTGTTVAVYTLRDVASLGPVGLTTLRSVASALLVGGFAILVLRRRITLPLRHVILCGLIALAVASVVATTGTPIASTFSGGLGVTILLAFAVIRSRAMLWYPLVVIPLGIAATAWQPGAQAGDVVLTGLLAVVTTSVLTWFVRSASAFDTDWLTGILNFGGFERATATTVQDARANARTGVPLTLARLDIDEFALVNQRFGADAGDDALGEFATDLASLLPADAVFGRIEGDAFAVLISGSTADDVRGLLRKARSTVRGFSAGIAQHEGDESASELFGRAGAALYEAKRGGLGRITVHGGYYASPIEVRHGIETGEIFVVYQPCVDMRTGAIVGVEALARWHHPTRGAISPVEFIPLCEASGSIMILGDWVLGQAIAAAAGWNRGLPAGRSEVAVGGPCHRPRDRPRNCPVARDRRRGGGNTGTGTVAGRTRLLFRAGLPLLPADPLRRTRPGPA</sequence>
<evidence type="ECO:0000313" key="6">
    <source>
        <dbReference type="Proteomes" id="UP000297608"/>
    </source>
</evidence>
<keyword evidence="2" id="KW-0812">Transmembrane</keyword>
<dbReference type="CDD" id="cd01949">
    <property type="entry name" value="GGDEF"/>
    <property type="match status" value="1"/>
</dbReference>
<dbReference type="CDD" id="cd01948">
    <property type="entry name" value="EAL"/>
    <property type="match status" value="1"/>
</dbReference>
<proteinExistence type="predicted"/>
<evidence type="ECO:0000259" key="4">
    <source>
        <dbReference type="PROSITE" id="PS50887"/>
    </source>
</evidence>
<dbReference type="SMART" id="SM00267">
    <property type="entry name" value="GGDEF"/>
    <property type="match status" value="1"/>
</dbReference>
<feature type="transmembrane region" description="Helical" evidence="2">
    <location>
        <begin position="161"/>
        <end position="179"/>
    </location>
</feature>
<evidence type="ECO:0000259" key="3">
    <source>
        <dbReference type="PROSITE" id="PS50883"/>
    </source>
</evidence>
<name>A0ABY2IDA1_9MICO</name>
<protein>
    <submittedName>
        <fullName evidence="5">Bifunctional diguanylate cyclase/phosphodiesterase</fullName>
    </submittedName>
</protein>
<evidence type="ECO:0000313" key="5">
    <source>
        <dbReference type="EMBL" id="TFB87349.1"/>
    </source>
</evidence>
<keyword evidence="2" id="KW-1133">Transmembrane helix</keyword>
<dbReference type="InterPro" id="IPR000160">
    <property type="entry name" value="GGDEF_dom"/>
</dbReference>
<keyword evidence="2" id="KW-0472">Membrane</keyword>
<evidence type="ECO:0000256" key="1">
    <source>
        <dbReference type="SAM" id="MobiDB-lite"/>
    </source>
</evidence>
<feature type="transmembrane region" description="Helical" evidence="2">
    <location>
        <begin position="60"/>
        <end position="79"/>
    </location>
</feature>
<dbReference type="SUPFAM" id="SSF55073">
    <property type="entry name" value="Nucleotide cyclase"/>
    <property type="match status" value="1"/>
</dbReference>
<evidence type="ECO:0000256" key="2">
    <source>
        <dbReference type="SAM" id="Phobius"/>
    </source>
</evidence>
<dbReference type="PROSITE" id="PS50887">
    <property type="entry name" value="GGDEF"/>
    <property type="match status" value="1"/>
</dbReference>
<dbReference type="Proteomes" id="UP000297608">
    <property type="component" value="Unassembled WGS sequence"/>
</dbReference>
<gene>
    <name evidence="5" type="ORF">E3O44_09570</name>
</gene>
<dbReference type="InterPro" id="IPR043128">
    <property type="entry name" value="Rev_trsase/Diguanyl_cyclase"/>
</dbReference>
<feature type="transmembrane region" description="Helical" evidence="2">
    <location>
        <begin position="28"/>
        <end position="48"/>
    </location>
</feature>
<dbReference type="Gene3D" id="3.30.70.270">
    <property type="match status" value="1"/>
</dbReference>
<feature type="transmembrane region" description="Helical" evidence="2">
    <location>
        <begin position="86"/>
        <end position="105"/>
    </location>
</feature>
<dbReference type="PANTHER" id="PTHR33121">
    <property type="entry name" value="CYCLIC DI-GMP PHOSPHODIESTERASE PDEF"/>
    <property type="match status" value="1"/>
</dbReference>
<dbReference type="NCBIfam" id="TIGR00254">
    <property type="entry name" value="GGDEF"/>
    <property type="match status" value="1"/>
</dbReference>
<dbReference type="Pfam" id="PF00563">
    <property type="entry name" value="EAL"/>
    <property type="match status" value="1"/>
</dbReference>